<evidence type="ECO:0008006" key="3">
    <source>
        <dbReference type="Google" id="ProtNLM"/>
    </source>
</evidence>
<accession>A0ABP9AUS8</accession>
<name>A0ABP9AUS8_9SPHI</name>
<dbReference type="EMBL" id="BAABIQ010000005">
    <property type="protein sequence ID" value="GAA4785373.1"/>
    <property type="molecule type" value="Genomic_DNA"/>
</dbReference>
<gene>
    <name evidence="1" type="ORF">GCM10023231_11570</name>
</gene>
<organism evidence="1 2">
    <name type="scientific">Olivibacter ginsenosidimutans</name>
    <dbReference type="NCBI Taxonomy" id="1176537"/>
    <lineage>
        <taxon>Bacteria</taxon>
        <taxon>Pseudomonadati</taxon>
        <taxon>Bacteroidota</taxon>
        <taxon>Sphingobacteriia</taxon>
        <taxon>Sphingobacteriales</taxon>
        <taxon>Sphingobacteriaceae</taxon>
        <taxon>Olivibacter</taxon>
    </lineage>
</organism>
<sequence>MLQEKLKNICLLVTSTVTPMANFTLLDNIDKRLKQYEESLRFWIDHSPFVNIIICDNSSYPYAAFFVERAKNKGKKLEILSFSGNADAIATFGKGYGEGGILEYVARHSILFQSCQGFFKITGRLQVPNIQRILRRFNPRTNYFMPALLKPRLFCNDVELLMKRRIDTRFYYCRKDDFLSHFMDAYCQVNDPQGYYLENVYYDVLRQVRFTYFLPIPIIKGYSGSTAEPYVNIVGMKRMGYTFFIWIKQHISNLL</sequence>
<dbReference type="Proteomes" id="UP001501411">
    <property type="component" value="Unassembled WGS sequence"/>
</dbReference>
<dbReference type="RefSeq" id="WP_345230774.1">
    <property type="nucleotide sequence ID" value="NZ_BAABIQ010000005.1"/>
</dbReference>
<proteinExistence type="predicted"/>
<evidence type="ECO:0000313" key="2">
    <source>
        <dbReference type="Proteomes" id="UP001501411"/>
    </source>
</evidence>
<keyword evidence="2" id="KW-1185">Reference proteome</keyword>
<comment type="caution">
    <text evidence="1">The sequence shown here is derived from an EMBL/GenBank/DDBJ whole genome shotgun (WGS) entry which is preliminary data.</text>
</comment>
<protein>
    <recommendedName>
        <fullName evidence="3">Glycosyltransferase family 2 protein</fullName>
    </recommendedName>
</protein>
<reference evidence="2" key="1">
    <citation type="journal article" date="2019" name="Int. J. Syst. Evol. Microbiol.">
        <title>The Global Catalogue of Microorganisms (GCM) 10K type strain sequencing project: providing services to taxonomists for standard genome sequencing and annotation.</title>
        <authorList>
            <consortium name="The Broad Institute Genomics Platform"/>
            <consortium name="The Broad Institute Genome Sequencing Center for Infectious Disease"/>
            <person name="Wu L."/>
            <person name="Ma J."/>
        </authorList>
    </citation>
    <scope>NUCLEOTIDE SEQUENCE [LARGE SCALE GENOMIC DNA]</scope>
    <source>
        <strain evidence="2">JCM 18200</strain>
    </source>
</reference>
<evidence type="ECO:0000313" key="1">
    <source>
        <dbReference type="EMBL" id="GAA4785373.1"/>
    </source>
</evidence>